<evidence type="ECO:0000313" key="2">
    <source>
        <dbReference type="EMBL" id="SHK88947.1"/>
    </source>
</evidence>
<dbReference type="Proteomes" id="UP000184130">
    <property type="component" value="Unassembled WGS sequence"/>
</dbReference>
<proteinExistence type="predicted"/>
<reference evidence="2 3" key="1">
    <citation type="submission" date="2016-11" db="EMBL/GenBank/DDBJ databases">
        <authorList>
            <person name="Jaros S."/>
            <person name="Januszkiewicz K."/>
            <person name="Wedrychowicz H."/>
        </authorList>
    </citation>
    <scope>NUCLEOTIDE SEQUENCE [LARGE SCALE GENOMIC DNA]</scope>
    <source>
        <strain evidence="2 3">KHT3</strain>
    </source>
</reference>
<feature type="region of interest" description="Disordered" evidence="1">
    <location>
        <begin position="437"/>
        <end position="456"/>
    </location>
</feature>
<gene>
    <name evidence="2" type="ORF">SAMN05216463_11564</name>
</gene>
<evidence type="ECO:0000256" key="1">
    <source>
        <dbReference type="SAM" id="MobiDB-lite"/>
    </source>
</evidence>
<accession>A0A1M6W5D3</accession>
<protein>
    <submittedName>
        <fullName evidence="2">Uncharacterized protein</fullName>
    </submittedName>
</protein>
<evidence type="ECO:0000313" key="3">
    <source>
        <dbReference type="Proteomes" id="UP000184130"/>
    </source>
</evidence>
<name>A0A1M6W5D3_XYLRU</name>
<sequence>MNGRFPQKYFDNSKFVRIFAADILTLLTLLNMKKSILNYLSLALTIAAGVSVSSCVESDNSVYPDSSSITETITHTEPTTDQMSVTVTANLPTAVLGTIEEGTTAAALVKRLPKTTASVDADTRMMVIPGSLFDNFEEQNGLEVMKDAARLAMKGGYVCLTTPNTEQVGAFALTYLYALLTLEEEFFEQMFDVSSDEAAASARSSQQVERLKTRMATMKNVARTRGESDDDDAPFAEMIILGPNDYFMQAPFEEEFTSYVSESDEEGNTTEEQAVTGKSERTPAISGMMADAAAEWLNDTEKTQEAAAARAMTRGTGTTNINELMDASETFTFTGNINFLAWDNRSRIRYNRVKMKVSSWGVHNMETNKDYYYLKQNVTLCMGEQDGWKIFYPVSKSNTWYEATNFGEYNNWFGAFLSKYETSMNLSGDGSIHLEASAPNTDNNASNTTVTTGSSYSQSETVGISWGASGGANMSGPMGSISVGGSYSVGTTTGNSFSIGMQQSNKELGVKKNTSGTKVTWTYTGALPKYYENVGSTIYYCHQNPAAILVNDADVTQEICWSVDYPSGQYAVNITSSPQTAALLFVHKVQNGYKNAPNKYVYDNTGGTTYSHDLIEPNRAMQSWRMYVTIDEWAASPVVGAQGELESNIRNAFPDLYASNFKIADKTATSLNTIGFIVKKSKDIMSNNVDILQSYAKSWGIKKFTIHWRCDDRNVTTREGFTVTAE</sequence>
<dbReference type="AlphaFoldDB" id="A0A1M6W5D3"/>
<organism evidence="2 3">
    <name type="scientific">Xylanibacter ruminicola</name>
    <name type="common">Prevotella ruminicola</name>
    <dbReference type="NCBI Taxonomy" id="839"/>
    <lineage>
        <taxon>Bacteria</taxon>
        <taxon>Pseudomonadati</taxon>
        <taxon>Bacteroidota</taxon>
        <taxon>Bacteroidia</taxon>
        <taxon>Bacteroidales</taxon>
        <taxon>Prevotellaceae</taxon>
        <taxon>Xylanibacter</taxon>
    </lineage>
</organism>
<dbReference type="EMBL" id="FRBD01000015">
    <property type="protein sequence ID" value="SHK88947.1"/>
    <property type="molecule type" value="Genomic_DNA"/>
</dbReference>
<feature type="compositionally biased region" description="Polar residues" evidence="1">
    <location>
        <begin position="438"/>
        <end position="456"/>
    </location>
</feature>